<evidence type="ECO:0000313" key="5">
    <source>
        <dbReference type="Proteomes" id="UP001499882"/>
    </source>
</evidence>
<organism evidence="4 5">
    <name type="scientific">Nocardioides endophyticus</name>
    <dbReference type="NCBI Taxonomy" id="1353775"/>
    <lineage>
        <taxon>Bacteria</taxon>
        <taxon>Bacillati</taxon>
        <taxon>Actinomycetota</taxon>
        <taxon>Actinomycetes</taxon>
        <taxon>Propionibacteriales</taxon>
        <taxon>Nocardioidaceae</taxon>
        <taxon>Nocardioides</taxon>
    </lineage>
</organism>
<reference evidence="5" key="1">
    <citation type="journal article" date="2019" name="Int. J. Syst. Evol. Microbiol.">
        <title>The Global Catalogue of Microorganisms (GCM) 10K type strain sequencing project: providing services to taxonomists for standard genome sequencing and annotation.</title>
        <authorList>
            <consortium name="The Broad Institute Genomics Platform"/>
            <consortium name="The Broad Institute Genome Sequencing Center for Infectious Disease"/>
            <person name="Wu L."/>
            <person name="Ma J."/>
        </authorList>
    </citation>
    <scope>NUCLEOTIDE SEQUENCE [LARGE SCALE GENOMIC DNA]</scope>
    <source>
        <strain evidence="5">JCM 18532</strain>
    </source>
</reference>
<dbReference type="InterPro" id="IPR017853">
    <property type="entry name" value="GH"/>
</dbReference>
<evidence type="ECO:0000256" key="1">
    <source>
        <dbReference type="SAM" id="SignalP"/>
    </source>
</evidence>
<keyword evidence="1" id="KW-0732">Signal</keyword>
<name>A0ABP8ZI72_9ACTN</name>
<accession>A0ABP8ZI72</accession>
<dbReference type="RefSeq" id="WP_345529599.1">
    <property type="nucleotide sequence ID" value="NZ_BAABKN010000032.1"/>
</dbReference>
<dbReference type="Gene3D" id="3.20.20.80">
    <property type="entry name" value="Glycosidases"/>
    <property type="match status" value="1"/>
</dbReference>
<evidence type="ECO:0000313" key="4">
    <source>
        <dbReference type="EMBL" id="GAA4756522.1"/>
    </source>
</evidence>
<gene>
    <name evidence="4" type="ORF">GCM10023350_47660</name>
</gene>
<protein>
    <recommendedName>
        <fullName evidence="6">DUF1906 domain-containing protein</fullName>
    </recommendedName>
</protein>
<feature type="domain" description="Rv2525c-like glycoside hydrolase-like" evidence="3">
    <location>
        <begin position="84"/>
        <end position="302"/>
    </location>
</feature>
<proteinExistence type="predicted"/>
<dbReference type="Pfam" id="PF08924">
    <property type="entry name" value="Rv2525c_GlyHyd-like"/>
    <property type="match status" value="1"/>
</dbReference>
<evidence type="ECO:0000259" key="3">
    <source>
        <dbReference type="Pfam" id="PF08924"/>
    </source>
</evidence>
<dbReference type="InterPro" id="IPR036365">
    <property type="entry name" value="PGBD-like_sf"/>
</dbReference>
<feature type="domain" description="Peptidoglycan binding-like" evidence="2">
    <location>
        <begin position="342"/>
        <end position="384"/>
    </location>
</feature>
<feature type="signal peptide" evidence="1">
    <location>
        <begin position="1"/>
        <end position="35"/>
    </location>
</feature>
<evidence type="ECO:0000259" key="2">
    <source>
        <dbReference type="Pfam" id="PF01471"/>
    </source>
</evidence>
<dbReference type="EMBL" id="BAABKN010000032">
    <property type="protein sequence ID" value="GAA4756522.1"/>
    <property type="molecule type" value="Genomic_DNA"/>
</dbReference>
<dbReference type="InterPro" id="IPR002477">
    <property type="entry name" value="Peptidoglycan-bd-like"/>
</dbReference>
<dbReference type="Pfam" id="PF01471">
    <property type="entry name" value="PG_binding_1"/>
    <property type="match status" value="2"/>
</dbReference>
<comment type="caution">
    <text evidence="4">The sequence shown here is derived from an EMBL/GenBank/DDBJ whole genome shotgun (WGS) entry which is preliminary data.</text>
</comment>
<dbReference type="InterPro" id="IPR015020">
    <property type="entry name" value="Rv2525c-like_Glyco_Hydro-like"/>
</dbReference>
<dbReference type="SUPFAM" id="SSF47090">
    <property type="entry name" value="PGBD-like"/>
    <property type="match status" value="2"/>
</dbReference>
<feature type="chain" id="PRO_5046849982" description="DUF1906 domain-containing protein" evidence="1">
    <location>
        <begin position="36"/>
        <end position="477"/>
    </location>
</feature>
<dbReference type="Gene3D" id="1.10.101.10">
    <property type="entry name" value="PGBD-like superfamily/PGBD"/>
    <property type="match status" value="2"/>
</dbReference>
<sequence length="477" mass="51045">MPRPVLPLARRAASGILLGALAITGLTVVSSAEQATDAATPVPAPTSQKVKKAKLVNVVTPGDFTGYGFDQCQAPSQAKMDRWLASSPFLAVGIYIDGNSRACRNQTYLDATWVSTQLANGWRLLPITLGPQASCQPRFPRYDDDFKISPKANANGTFSTALQQGIAQASQSVAAATALGIAPGSTLWYDLEGFDHNNTNCRESALSFLSGWTQQLHALGYVSGVYSSAGSGIKALDDARVTRPTAFVLPDQIWIARWDGIASTTTPYIRNSGWKPHARIKQYQGGHNETWGGVTINIDRNYLDLGQGSVAPREVYCGGIAVPSYGFSALRPPTATSVPPANQVKALQCLLQEQGLYAGRIHGKFGPRVLAAVNAWQSNHRMRVQSAWSRRNWVSLLSAGDTPVVKFGSTGPAVRRLQRALSVAGTDATAKAVRATGVFNAKTDKALRAWQKRVGVEVSGVAAAKTWKALQAGKVKR</sequence>
<dbReference type="Proteomes" id="UP001499882">
    <property type="component" value="Unassembled WGS sequence"/>
</dbReference>
<feature type="domain" description="Peptidoglycan binding-like" evidence="2">
    <location>
        <begin position="410"/>
        <end position="470"/>
    </location>
</feature>
<dbReference type="SUPFAM" id="SSF51445">
    <property type="entry name" value="(Trans)glycosidases"/>
    <property type="match status" value="1"/>
</dbReference>
<dbReference type="InterPro" id="IPR036366">
    <property type="entry name" value="PGBDSf"/>
</dbReference>
<keyword evidence="5" id="KW-1185">Reference proteome</keyword>
<evidence type="ECO:0008006" key="6">
    <source>
        <dbReference type="Google" id="ProtNLM"/>
    </source>
</evidence>